<dbReference type="Gene3D" id="2.40.50.180">
    <property type="entry name" value="CheA-289, Domain 4"/>
    <property type="match status" value="1"/>
</dbReference>
<reference evidence="2 3" key="1">
    <citation type="journal article" date="2020" name="ISME J.">
        <title>Comparative genomics reveals insights into cyanobacterial evolution and habitat adaptation.</title>
        <authorList>
            <person name="Chen M.Y."/>
            <person name="Teng W.K."/>
            <person name="Zhao L."/>
            <person name="Hu C.X."/>
            <person name="Zhou Y.K."/>
            <person name="Han B.P."/>
            <person name="Song L.R."/>
            <person name="Shu W.S."/>
        </authorList>
    </citation>
    <scope>NUCLEOTIDE SEQUENCE [LARGE SCALE GENOMIC DNA]</scope>
    <source>
        <strain evidence="2 3">FACHB-723</strain>
    </source>
</reference>
<dbReference type="InterPro" id="IPR036061">
    <property type="entry name" value="CheW-like_dom_sf"/>
</dbReference>
<dbReference type="InterPro" id="IPR002545">
    <property type="entry name" value="CheW-lke_dom"/>
</dbReference>
<dbReference type="SUPFAM" id="SSF50341">
    <property type="entry name" value="CheW-like"/>
    <property type="match status" value="1"/>
</dbReference>
<proteinExistence type="predicted"/>
<protein>
    <submittedName>
        <fullName evidence="2">Chemotaxis protein CheW</fullName>
    </submittedName>
</protein>
<dbReference type="Pfam" id="PF01584">
    <property type="entry name" value="CheW"/>
    <property type="match status" value="1"/>
</dbReference>
<comment type="caution">
    <text evidence="2">The sequence shown here is derived from an EMBL/GenBank/DDBJ whole genome shotgun (WGS) entry which is preliminary data.</text>
</comment>
<sequence length="173" mass="19203">MIEEYCRIRVSQLLWIAVPVSCVEEVIQLQPQDISLIPAVNPCLLGITNKRGRLLWILHLEKFLGIKANPLPKQLLTITIRLPKQDAAGISRVACVVVSLEEIVTLDSQKFVPVPDKLPQRARELLSGLVNLDKKTYGILNVEEMFRILNPSGDDEQSSINQVIGELAGISTA</sequence>
<gene>
    <name evidence="2" type="ORF">H6F41_11010</name>
</gene>
<dbReference type="SMART" id="SM00260">
    <property type="entry name" value="CheW"/>
    <property type="match status" value="1"/>
</dbReference>
<dbReference type="PROSITE" id="PS50851">
    <property type="entry name" value="CHEW"/>
    <property type="match status" value="1"/>
</dbReference>
<dbReference type="EMBL" id="JACJQB010000020">
    <property type="protein sequence ID" value="MBD2188671.1"/>
    <property type="molecule type" value="Genomic_DNA"/>
</dbReference>
<dbReference type="Gene3D" id="2.30.30.40">
    <property type="entry name" value="SH3 Domains"/>
    <property type="match status" value="1"/>
</dbReference>
<accession>A0ABR7ZZG6</accession>
<dbReference type="PANTHER" id="PTHR22617">
    <property type="entry name" value="CHEMOTAXIS SENSOR HISTIDINE KINASE-RELATED"/>
    <property type="match status" value="1"/>
</dbReference>
<evidence type="ECO:0000313" key="2">
    <source>
        <dbReference type="EMBL" id="MBD2188671.1"/>
    </source>
</evidence>
<dbReference type="Proteomes" id="UP000642094">
    <property type="component" value="Unassembled WGS sequence"/>
</dbReference>
<name>A0ABR7ZZG6_9CYAN</name>
<feature type="domain" description="CheW-like" evidence="1">
    <location>
        <begin position="2"/>
        <end position="151"/>
    </location>
</feature>
<dbReference type="InterPro" id="IPR039315">
    <property type="entry name" value="CheW"/>
</dbReference>
<dbReference type="RefSeq" id="WP_190403521.1">
    <property type="nucleotide sequence ID" value="NZ_JACJQB010000020.1"/>
</dbReference>
<dbReference type="PANTHER" id="PTHR22617:SF23">
    <property type="entry name" value="CHEMOTAXIS PROTEIN CHEW"/>
    <property type="match status" value="1"/>
</dbReference>
<evidence type="ECO:0000259" key="1">
    <source>
        <dbReference type="PROSITE" id="PS50851"/>
    </source>
</evidence>
<keyword evidence="3" id="KW-1185">Reference proteome</keyword>
<evidence type="ECO:0000313" key="3">
    <source>
        <dbReference type="Proteomes" id="UP000642094"/>
    </source>
</evidence>
<organism evidence="2 3">
    <name type="scientific">Pseudanabaena mucicola FACHB-723</name>
    <dbReference type="NCBI Taxonomy" id="2692860"/>
    <lineage>
        <taxon>Bacteria</taxon>
        <taxon>Bacillati</taxon>
        <taxon>Cyanobacteriota</taxon>
        <taxon>Cyanophyceae</taxon>
        <taxon>Pseudanabaenales</taxon>
        <taxon>Pseudanabaenaceae</taxon>
        <taxon>Pseudanabaena</taxon>
    </lineage>
</organism>